<evidence type="ECO:0000313" key="1">
    <source>
        <dbReference type="EMBL" id="KAJ1124655.1"/>
    </source>
</evidence>
<gene>
    <name evidence="1" type="ORF">NDU88_003104</name>
</gene>
<keyword evidence="2" id="KW-1185">Reference proteome</keyword>
<reference evidence="1" key="1">
    <citation type="journal article" date="2022" name="bioRxiv">
        <title>Sequencing and chromosome-scale assembly of the giantPleurodeles waltlgenome.</title>
        <authorList>
            <person name="Brown T."/>
            <person name="Elewa A."/>
            <person name="Iarovenko S."/>
            <person name="Subramanian E."/>
            <person name="Araus A.J."/>
            <person name="Petzold A."/>
            <person name="Susuki M."/>
            <person name="Suzuki K.-i.T."/>
            <person name="Hayashi T."/>
            <person name="Toyoda A."/>
            <person name="Oliveira C."/>
            <person name="Osipova E."/>
            <person name="Leigh N.D."/>
            <person name="Simon A."/>
            <person name="Yun M.H."/>
        </authorList>
    </citation>
    <scope>NUCLEOTIDE SEQUENCE</scope>
    <source>
        <strain evidence="1">20211129_DDA</strain>
        <tissue evidence="1">Liver</tissue>
    </source>
</reference>
<accession>A0AAV7PH89</accession>
<dbReference type="Proteomes" id="UP001066276">
    <property type="component" value="Chromosome 7"/>
</dbReference>
<proteinExistence type="predicted"/>
<dbReference type="AlphaFoldDB" id="A0AAV7PH89"/>
<dbReference type="EMBL" id="JANPWB010000011">
    <property type="protein sequence ID" value="KAJ1124655.1"/>
    <property type="molecule type" value="Genomic_DNA"/>
</dbReference>
<protein>
    <submittedName>
        <fullName evidence="1">Uncharacterized protein</fullName>
    </submittedName>
</protein>
<organism evidence="1 2">
    <name type="scientific">Pleurodeles waltl</name>
    <name type="common">Iberian ribbed newt</name>
    <dbReference type="NCBI Taxonomy" id="8319"/>
    <lineage>
        <taxon>Eukaryota</taxon>
        <taxon>Metazoa</taxon>
        <taxon>Chordata</taxon>
        <taxon>Craniata</taxon>
        <taxon>Vertebrata</taxon>
        <taxon>Euteleostomi</taxon>
        <taxon>Amphibia</taxon>
        <taxon>Batrachia</taxon>
        <taxon>Caudata</taxon>
        <taxon>Salamandroidea</taxon>
        <taxon>Salamandridae</taxon>
        <taxon>Pleurodelinae</taxon>
        <taxon>Pleurodeles</taxon>
    </lineage>
</organism>
<sequence>MSHGSARWYRQTVARTPSSERRMMRTWEVKVHSWAAVRLRARNRGVVRFLDQHCGRDAQRGSACDQFMKRGAVAQRQRAAADRVRYWGQSTTGRKESKDGDVWVPHWQWRVWTSEVEICRRQG</sequence>
<comment type="caution">
    <text evidence="1">The sequence shown here is derived from an EMBL/GenBank/DDBJ whole genome shotgun (WGS) entry which is preliminary data.</text>
</comment>
<evidence type="ECO:0000313" key="2">
    <source>
        <dbReference type="Proteomes" id="UP001066276"/>
    </source>
</evidence>
<name>A0AAV7PH89_PLEWA</name>